<dbReference type="Proteomes" id="UP000244855">
    <property type="component" value="Unassembled WGS sequence"/>
</dbReference>
<protein>
    <submittedName>
        <fullName evidence="2">Uncharacterized protein</fullName>
    </submittedName>
</protein>
<keyword evidence="3" id="KW-1185">Reference proteome</keyword>
<dbReference type="AlphaFoldDB" id="A0A2V1DJY1"/>
<evidence type="ECO:0000313" key="2">
    <source>
        <dbReference type="EMBL" id="PVH97569.1"/>
    </source>
</evidence>
<feature type="compositionally biased region" description="Pro residues" evidence="1">
    <location>
        <begin position="1"/>
        <end position="12"/>
    </location>
</feature>
<reference evidence="2 3" key="1">
    <citation type="journal article" date="2018" name="Sci. Rep.">
        <title>Comparative genomics provides insights into the lifestyle and reveals functional heterogeneity of dark septate endophytic fungi.</title>
        <authorList>
            <person name="Knapp D.G."/>
            <person name="Nemeth J.B."/>
            <person name="Barry K."/>
            <person name="Hainaut M."/>
            <person name="Henrissat B."/>
            <person name="Johnson J."/>
            <person name="Kuo A."/>
            <person name="Lim J.H.P."/>
            <person name="Lipzen A."/>
            <person name="Nolan M."/>
            <person name="Ohm R.A."/>
            <person name="Tamas L."/>
            <person name="Grigoriev I.V."/>
            <person name="Spatafora J.W."/>
            <person name="Nagy L.G."/>
            <person name="Kovacs G.M."/>
        </authorList>
    </citation>
    <scope>NUCLEOTIDE SEQUENCE [LARGE SCALE GENOMIC DNA]</scope>
    <source>
        <strain evidence="2 3">DSE2036</strain>
    </source>
</reference>
<sequence>MPSIFQPPPPPYSRSARASDQQKLSAARRPTWAIDVPTQPFKQHALLLTLDHTIPINTPFAGPYYESPRPPPYTSEDSQSALAVFARFSYPRPPTLEPYQNLWIAIRVIHTHENENQRSVSLTWVPFIECAAFLKTWCVIPGYQIFEPKQEYKRECSEGGIDALDVKKVWNVWKRGVISELDWENEERACRNYETMR</sequence>
<proteinExistence type="predicted"/>
<accession>A0A2V1DJY1</accession>
<name>A0A2V1DJY1_9PLEO</name>
<gene>
    <name evidence="2" type="ORF">DM02DRAFT_631012</name>
</gene>
<evidence type="ECO:0000313" key="3">
    <source>
        <dbReference type="Proteomes" id="UP000244855"/>
    </source>
</evidence>
<dbReference type="EMBL" id="KZ805433">
    <property type="protein sequence ID" value="PVH97569.1"/>
    <property type="molecule type" value="Genomic_DNA"/>
</dbReference>
<feature type="region of interest" description="Disordered" evidence="1">
    <location>
        <begin position="1"/>
        <end position="28"/>
    </location>
</feature>
<evidence type="ECO:0000256" key="1">
    <source>
        <dbReference type="SAM" id="MobiDB-lite"/>
    </source>
</evidence>
<organism evidence="2 3">
    <name type="scientific">Periconia macrospinosa</name>
    <dbReference type="NCBI Taxonomy" id="97972"/>
    <lineage>
        <taxon>Eukaryota</taxon>
        <taxon>Fungi</taxon>
        <taxon>Dikarya</taxon>
        <taxon>Ascomycota</taxon>
        <taxon>Pezizomycotina</taxon>
        <taxon>Dothideomycetes</taxon>
        <taxon>Pleosporomycetidae</taxon>
        <taxon>Pleosporales</taxon>
        <taxon>Massarineae</taxon>
        <taxon>Periconiaceae</taxon>
        <taxon>Periconia</taxon>
    </lineage>
</organism>